<accession>A0A563EXX8</accession>
<evidence type="ECO:0000313" key="3">
    <source>
        <dbReference type="Proteomes" id="UP000316639"/>
    </source>
</evidence>
<feature type="domain" description="Schlafen group 3-like DNA/RNA helicase" evidence="1">
    <location>
        <begin position="266"/>
        <end position="609"/>
    </location>
</feature>
<dbReference type="EMBL" id="VOBR01000005">
    <property type="protein sequence ID" value="TWP52546.1"/>
    <property type="molecule type" value="Genomic_DNA"/>
</dbReference>
<protein>
    <submittedName>
        <fullName evidence="2">DUF2075 domain-containing protein</fullName>
    </submittedName>
</protein>
<comment type="caution">
    <text evidence="2">The sequence shown here is derived from an EMBL/GenBank/DDBJ whole genome shotgun (WGS) entry which is preliminary data.</text>
</comment>
<evidence type="ECO:0000259" key="1">
    <source>
        <dbReference type="Pfam" id="PF09848"/>
    </source>
</evidence>
<name>A0A563EXX8_9PSEU</name>
<dbReference type="SUPFAM" id="SSF52540">
    <property type="entry name" value="P-loop containing nucleoside triphosphate hydrolases"/>
    <property type="match status" value="1"/>
</dbReference>
<dbReference type="Gene3D" id="3.40.50.300">
    <property type="entry name" value="P-loop containing nucleotide triphosphate hydrolases"/>
    <property type="match status" value="1"/>
</dbReference>
<dbReference type="InterPro" id="IPR027417">
    <property type="entry name" value="P-loop_NTPase"/>
</dbReference>
<sequence length="621" mass="70284">MGDLVPLVRGRAATLLQESRQEKLQARVGQAYCAAHFRPVNAREFRSWRHSLRALLEALHEAGLGDTEVLLEHSLPRSSLRVDAIACGYNPETRRPSYVFIELKQWTELHSVEAGLVRLNSGDELRAHPADQVRDYCRYVRHSIQLVAEDEKLVSGLAYLHNADRRNARLLLDHPADHWGRIYTGEDLPAFLQQLNLLLDRNRTHDENAAAADRFLKYPARPSAQFIEIAHDALRKRELLPLVDQQRVAYKRIEQALKAANEGTRKTVVIVVGGPGSGKSAIAVSLLSELEELDMRGYHATGSRSFTETLRRHLDPDRTGVRHIFKYNNDFRDNRNHGVDIIISDEAHRLRRSSTPSGSKRSNAKAEPQIKELITAARVPVFLLDENQRVRADEVGSVAEISRIAGELGCEVEVINLRGQFRCGGSDAFDRWVDCLLGIVEEPPVTWSSLDSGGRFEVHVGNDPRDMEKWLGSHRGDTGTARMSAGFCWDWPYDHRSETPDIVIGDWKRWWNLRKPAADGPESTYWATDPRGARQVGCVYTAQGFEYDWAGVIFGSDLVWRTDKWVAQSAESRDYKAKEDSRLFPELVRNAYRVLLTRGMRGVTMFSVDPETQSHLRAMAG</sequence>
<dbReference type="Pfam" id="PF09848">
    <property type="entry name" value="SLFN-g3_helicase"/>
    <property type="match status" value="1"/>
</dbReference>
<proteinExistence type="predicted"/>
<dbReference type="OrthoDB" id="3193269at2"/>
<dbReference type="InterPro" id="IPR018647">
    <property type="entry name" value="SLFN_3-like_DNA/RNA_helicase"/>
</dbReference>
<organism evidence="2 3">
    <name type="scientific">Lentzea tibetensis</name>
    <dbReference type="NCBI Taxonomy" id="2591470"/>
    <lineage>
        <taxon>Bacteria</taxon>
        <taxon>Bacillati</taxon>
        <taxon>Actinomycetota</taxon>
        <taxon>Actinomycetes</taxon>
        <taxon>Pseudonocardiales</taxon>
        <taxon>Pseudonocardiaceae</taxon>
        <taxon>Lentzea</taxon>
    </lineage>
</organism>
<evidence type="ECO:0000313" key="2">
    <source>
        <dbReference type="EMBL" id="TWP52546.1"/>
    </source>
</evidence>
<reference evidence="2 3" key="1">
    <citation type="submission" date="2019-07" db="EMBL/GenBank/DDBJ databases">
        <title>Lentzea xizangensis sp. nov., isolated from Qinghai-Tibetan Plateau Soils.</title>
        <authorList>
            <person name="Huang J."/>
        </authorList>
    </citation>
    <scope>NUCLEOTIDE SEQUENCE [LARGE SCALE GENOMIC DNA]</scope>
    <source>
        <strain evidence="2 3">FXJ1.1311</strain>
    </source>
</reference>
<dbReference type="AlphaFoldDB" id="A0A563EXX8"/>
<keyword evidence="3" id="KW-1185">Reference proteome</keyword>
<dbReference type="Proteomes" id="UP000316639">
    <property type="component" value="Unassembled WGS sequence"/>
</dbReference>
<gene>
    <name evidence="2" type="ORF">FKR81_09495</name>
</gene>